<evidence type="ECO:0008006" key="7">
    <source>
        <dbReference type="Google" id="ProtNLM"/>
    </source>
</evidence>
<organism evidence="5 6">
    <name type="scientific">Rhodohalobacter sulfatireducens</name>
    <dbReference type="NCBI Taxonomy" id="2911366"/>
    <lineage>
        <taxon>Bacteria</taxon>
        <taxon>Pseudomonadati</taxon>
        <taxon>Balneolota</taxon>
        <taxon>Balneolia</taxon>
        <taxon>Balneolales</taxon>
        <taxon>Balneolaceae</taxon>
        <taxon>Rhodohalobacter</taxon>
    </lineage>
</organism>
<name>A0ABS9KBD0_9BACT</name>
<keyword evidence="4" id="KW-0472">Membrane</keyword>
<evidence type="ECO:0000313" key="6">
    <source>
        <dbReference type="Proteomes" id="UP001165366"/>
    </source>
</evidence>
<evidence type="ECO:0000256" key="4">
    <source>
        <dbReference type="SAM" id="Phobius"/>
    </source>
</evidence>
<keyword evidence="1" id="KW-0378">Hydrolase</keyword>
<dbReference type="EMBL" id="JAKLWS010000005">
    <property type="protein sequence ID" value="MCG2588142.1"/>
    <property type="molecule type" value="Genomic_DNA"/>
</dbReference>
<proteinExistence type="predicted"/>
<gene>
    <name evidence="5" type="ORF">L6773_06165</name>
</gene>
<keyword evidence="4" id="KW-0812">Transmembrane</keyword>
<dbReference type="PANTHER" id="PTHR10272:SF0">
    <property type="entry name" value="PLATELET-ACTIVATING FACTOR ACETYLHYDROLASE"/>
    <property type="match status" value="1"/>
</dbReference>
<dbReference type="Gene3D" id="3.40.50.1820">
    <property type="entry name" value="alpha/beta hydrolase"/>
    <property type="match status" value="1"/>
</dbReference>
<dbReference type="InterPro" id="IPR029058">
    <property type="entry name" value="AB_hydrolase_fold"/>
</dbReference>
<evidence type="ECO:0000256" key="2">
    <source>
        <dbReference type="ARBA" id="ARBA00022963"/>
    </source>
</evidence>
<evidence type="ECO:0000256" key="1">
    <source>
        <dbReference type="ARBA" id="ARBA00022801"/>
    </source>
</evidence>
<feature type="transmembrane region" description="Helical" evidence="4">
    <location>
        <begin position="93"/>
        <end position="112"/>
    </location>
</feature>
<dbReference type="RefSeq" id="WP_237852986.1">
    <property type="nucleotide sequence ID" value="NZ_JAKLWS010000005.1"/>
</dbReference>
<reference evidence="5" key="2">
    <citation type="submission" date="2024-05" db="EMBL/GenBank/DDBJ databases">
        <title>Rhodohalobacter halophilus gen. nov., sp. nov., a moderately halophilic member of the family Balneolaceae.</title>
        <authorList>
            <person name="Xia J."/>
        </authorList>
    </citation>
    <scope>NUCLEOTIDE SEQUENCE</scope>
    <source>
        <strain evidence="5">WB101</strain>
    </source>
</reference>
<keyword evidence="2" id="KW-0442">Lipid degradation</keyword>
<protein>
    <recommendedName>
        <fullName evidence="7">Carboxylic ester hydrolase</fullName>
    </recommendedName>
</protein>
<sequence>MQFFEICALISLSTSACTLFLKPANRAKFLHYLPFLALLFLLLHALFEGVRWQMIPAYFLTFLFLLNSIRLLNHPSKLSAIQDRKWGRFIGGFGAILLLIVSAALGSILPVFELPEPTGSYMVGTTTLMLEDTNREEIITEDPDDHRTLMVRAWYPSDNSNSGGTQMDYMHPFEAEYFAKKYGLPAFTLNHLKHIETFAYENLHVSDQEATFPVLLFSHGYNVPPATYSSFMGEIASHGYIIFAVNHPYQSVATVYPDGRKVSFDYRYESKNFENVWEQIVKLEEKFWAAGSDSVKRDIIREISDLYPNAEMMRKWAEDLSFVIDELQGMNSQANNRFSGKLNLDKIGAFGHSAGGATAGQLMLTDRRVKAGINWDGAQWADMIDSTLAHPFLRIEAVRDSATFAPNDLIYHNGSDTVIYDLKVNGFGHSNFSDIPFLIPLQSINEAGDADPYYATELINEYSLAFFDKYLRGDLNIDLRDLDEKYPEGTLKVD</sequence>
<feature type="transmembrane region" description="Helical" evidence="4">
    <location>
        <begin position="53"/>
        <end position="72"/>
    </location>
</feature>
<keyword evidence="6" id="KW-1185">Reference proteome</keyword>
<accession>A0ABS9KBD0</accession>
<dbReference type="SUPFAM" id="SSF53474">
    <property type="entry name" value="alpha/beta-Hydrolases"/>
    <property type="match status" value="1"/>
</dbReference>
<dbReference type="Proteomes" id="UP001165366">
    <property type="component" value="Unassembled WGS sequence"/>
</dbReference>
<keyword evidence="3" id="KW-0443">Lipid metabolism</keyword>
<keyword evidence="4" id="KW-1133">Transmembrane helix</keyword>
<dbReference type="PANTHER" id="PTHR10272">
    <property type="entry name" value="PLATELET-ACTIVATING FACTOR ACETYLHYDROLASE"/>
    <property type="match status" value="1"/>
</dbReference>
<dbReference type="Pfam" id="PF03403">
    <property type="entry name" value="PAF-AH_p_II"/>
    <property type="match status" value="1"/>
</dbReference>
<reference evidence="5" key="1">
    <citation type="submission" date="2022-01" db="EMBL/GenBank/DDBJ databases">
        <authorList>
            <person name="Wang Y."/>
        </authorList>
    </citation>
    <scope>NUCLEOTIDE SEQUENCE</scope>
    <source>
        <strain evidence="5">WB101</strain>
    </source>
</reference>
<evidence type="ECO:0000313" key="5">
    <source>
        <dbReference type="EMBL" id="MCG2588142.1"/>
    </source>
</evidence>
<evidence type="ECO:0000256" key="3">
    <source>
        <dbReference type="ARBA" id="ARBA00023098"/>
    </source>
</evidence>
<comment type="caution">
    <text evidence="5">The sequence shown here is derived from an EMBL/GenBank/DDBJ whole genome shotgun (WGS) entry which is preliminary data.</text>
</comment>
<feature type="transmembrane region" description="Helical" evidence="4">
    <location>
        <begin position="29"/>
        <end position="47"/>
    </location>
</feature>